<name>X0XXR4_9ZZZZ</name>
<dbReference type="EMBL" id="BARS01042376">
    <property type="protein sequence ID" value="GAG41383.1"/>
    <property type="molecule type" value="Genomic_DNA"/>
</dbReference>
<keyword evidence="1" id="KW-0472">Membrane</keyword>
<proteinExistence type="predicted"/>
<protein>
    <submittedName>
        <fullName evidence="2">Uncharacterized protein</fullName>
    </submittedName>
</protein>
<dbReference type="AlphaFoldDB" id="X0XXR4"/>
<gene>
    <name evidence="2" type="ORF">S01H1_64302</name>
</gene>
<feature type="transmembrane region" description="Helical" evidence="1">
    <location>
        <begin position="15"/>
        <end position="40"/>
    </location>
</feature>
<feature type="non-terminal residue" evidence="2">
    <location>
        <position position="1"/>
    </location>
</feature>
<evidence type="ECO:0000313" key="2">
    <source>
        <dbReference type="EMBL" id="GAG41383.1"/>
    </source>
</evidence>
<feature type="transmembrane region" description="Helical" evidence="1">
    <location>
        <begin position="112"/>
        <end position="131"/>
    </location>
</feature>
<keyword evidence="1" id="KW-0812">Transmembrane</keyword>
<comment type="caution">
    <text evidence="2">The sequence shown here is derived from an EMBL/GenBank/DDBJ whole genome shotgun (WGS) entry which is preliminary data.</text>
</comment>
<sequence>QRTGSDWLRALCGGALLAAALLSNEIAYLIVPVAFLLLLHRLGRRPEQRGQLALAVGIPLLFVVGTLMLRFAVLQGLGGYAPEAGRLERLGPIVLASWHTLGWLAPLRAGPAAVPLWLWLAALLVALYYLYRAAWLPLTRRASAEERLPALLLLWLVGYTLLLAPFGVWFPRQVHTAVVPLSLLVGLLLAETVQRPQPRRWVRVLHLLPQLALIGWLLAFSPAVRGADPERRAAWVASDELLREMAGDLSR</sequence>
<reference evidence="2" key="1">
    <citation type="journal article" date="2014" name="Front. Microbiol.">
        <title>High frequency of phylogenetically diverse reductive dehalogenase-homologous genes in deep subseafloor sedimentary metagenomes.</title>
        <authorList>
            <person name="Kawai M."/>
            <person name="Futagami T."/>
            <person name="Toyoda A."/>
            <person name="Takaki Y."/>
            <person name="Nishi S."/>
            <person name="Hori S."/>
            <person name="Arai W."/>
            <person name="Tsubouchi T."/>
            <person name="Morono Y."/>
            <person name="Uchiyama I."/>
            <person name="Ito T."/>
            <person name="Fujiyama A."/>
            <person name="Inagaki F."/>
            <person name="Takami H."/>
        </authorList>
    </citation>
    <scope>NUCLEOTIDE SEQUENCE</scope>
    <source>
        <strain evidence="2">Expedition CK06-06</strain>
    </source>
</reference>
<keyword evidence="1" id="KW-1133">Transmembrane helix</keyword>
<accession>X0XXR4</accession>
<feature type="non-terminal residue" evidence="2">
    <location>
        <position position="251"/>
    </location>
</feature>
<feature type="transmembrane region" description="Helical" evidence="1">
    <location>
        <begin position="52"/>
        <end position="73"/>
    </location>
</feature>
<evidence type="ECO:0000256" key="1">
    <source>
        <dbReference type="SAM" id="Phobius"/>
    </source>
</evidence>
<feature type="transmembrane region" description="Helical" evidence="1">
    <location>
        <begin position="176"/>
        <end position="193"/>
    </location>
</feature>
<feature type="transmembrane region" description="Helical" evidence="1">
    <location>
        <begin position="151"/>
        <end position="170"/>
    </location>
</feature>
<organism evidence="2">
    <name type="scientific">marine sediment metagenome</name>
    <dbReference type="NCBI Taxonomy" id="412755"/>
    <lineage>
        <taxon>unclassified sequences</taxon>
        <taxon>metagenomes</taxon>
        <taxon>ecological metagenomes</taxon>
    </lineage>
</organism>